<gene>
    <name evidence="2" type="ORF">GMO_16580</name>
</gene>
<dbReference type="AlphaFoldDB" id="G6XJS9"/>
<organism evidence="2 3">
    <name type="scientific">Gluconobacter morbifer G707</name>
    <dbReference type="NCBI Taxonomy" id="1088869"/>
    <lineage>
        <taxon>Bacteria</taxon>
        <taxon>Pseudomonadati</taxon>
        <taxon>Pseudomonadota</taxon>
        <taxon>Alphaproteobacteria</taxon>
        <taxon>Acetobacterales</taxon>
        <taxon>Acetobacteraceae</taxon>
        <taxon>Gluconobacter</taxon>
    </lineage>
</organism>
<accession>G6XJS9</accession>
<proteinExistence type="predicted"/>
<dbReference type="Proteomes" id="UP000004949">
    <property type="component" value="Unassembled WGS sequence"/>
</dbReference>
<comment type="caution">
    <text evidence="2">The sequence shown here is derived from an EMBL/GenBank/DDBJ whole genome shotgun (WGS) entry which is preliminary data.</text>
</comment>
<evidence type="ECO:0000256" key="1">
    <source>
        <dbReference type="SAM" id="MobiDB-lite"/>
    </source>
</evidence>
<sequence>MTGKIIGQGAMRARFRPKTGETGSFRSNPLSGRYAKTL</sequence>
<dbReference type="STRING" id="1088869.GMO_16580"/>
<protein>
    <submittedName>
        <fullName evidence="2">Uncharacterized protein</fullName>
    </submittedName>
</protein>
<dbReference type="PATRIC" id="fig|1088869.3.peg.1654"/>
<name>G6XJS9_9PROT</name>
<feature type="region of interest" description="Disordered" evidence="1">
    <location>
        <begin position="17"/>
        <end position="38"/>
    </location>
</feature>
<keyword evidence="3" id="KW-1185">Reference proteome</keyword>
<dbReference type="EMBL" id="AGQV01000005">
    <property type="protein sequence ID" value="EHH67891.1"/>
    <property type="molecule type" value="Genomic_DNA"/>
</dbReference>
<feature type="compositionally biased region" description="Polar residues" evidence="1">
    <location>
        <begin position="21"/>
        <end position="30"/>
    </location>
</feature>
<evidence type="ECO:0000313" key="3">
    <source>
        <dbReference type="Proteomes" id="UP000004949"/>
    </source>
</evidence>
<evidence type="ECO:0000313" key="2">
    <source>
        <dbReference type="EMBL" id="EHH67891.1"/>
    </source>
</evidence>
<reference evidence="2 3" key="1">
    <citation type="submission" date="2011-10" db="EMBL/GenBank/DDBJ databases">
        <title>Genome sequence of Gluconobacter morbifer G707, isolated from Drosophila gut.</title>
        <authorList>
            <person name="Lee W.-J."/>
            <person name="Kim E.-K."/>
        </authorList>
    </citation>
    <scope>NUCLEOTIDE SEQUENCE [LARGE SCALE GENOMIC DNA]</scope>
    <source>
        <strain evidence="2 3">G707</strain>
    </source>
</reference>